<evidence type="ECO:0000313" key="5">
    <source>
        <dbReference type="Proteomes" id="UP000587508"/>
    </source>
</evidence>
<dbReference type="EMBL" id="CAJDKC010000001">
    <property type="protein sequence ID" value="CAD0300228.1"/>
    <property type="molecule type" value="Genomic_DNA"/>
</dbReference>
<dbReference type="PANTHER" id="PTHR30273">
    <property type="entry name" value="PERIPLASMIC SIGNAL SENSOR AND SIGMA FACTOR ACTIVATOR FECR-RELATED"/>
    <property type="match status" value="1"/>
</dbReference>
<organism evidence="4 5">
    <name type="scientific">Xanthomonas hortorum pv. carotae</name>
    <dbReference type="NCBI Taxonomy" id="487904"/>
    <lineage>
        <taxon>Bacteria</taxon>
        <taxon>Pseudomonadati</taxon>
        <taxon>Pseudomonadota</taxon>
        <taxon>Gammaproteobacteria</taxon>
        <taxon>Lysobacterales</taxon>
        <taxon>Lysobacteraceae</taxon>
        <taxon>Xanthomonas</taxon>
    </lineage>
</organism>
<sequence length="333" mass="36454">MRTIDDIAAAWVGREDGDRLTPAECMQRDRWLAEDVRHRGAYARAHAVHLHFDRARALGQGFAVQTQARRVRARRRGAWLAALAASVVAAASGMLALQQPMRMNRMPSEAVAGSGTPGSGHHLTRIGEVLRLPLADGSAVTLNSGSEVVVEYRADRRQIQLLRGEALFDVAKDRHRPFVVMAAGSEVRAVGTSFSVRRRQDDAVKVVVREGTVDVDADQRAPQRVTANMLAMVSPTRAVQLQPLDAQRVQQLLVWRDGMIAFDGDTLAQAAAEFARYNDMRILIDDPAVARRTVVGLYSANDPEGFARSVALSMGLQIEHTRGGIHLRGAFAQ</sequence>
<name>A0A6V7BEP8_9XANT</name>
<dbReference type="PANTHER" id="PTHR30273:SF2">
    <property type="entry name" value="PROTEIN FECR"/>
    <property type="match status" value="1"/>
</dbReference>
<evidence type="ECO:0000259" key="3">
    <source>
        <dbReference type="Pfam" id="PF16220"/>
    </source>
</evidence>
<comment type="caution">
    <text evidence="4">The sequence shown here is derived from an EMBL/GenBank/DDBJ whole genome shotgun (WGS) entry which is preliminary data.</text>
</comment>
<reference evidence="4 5" key="1">
    <citation type="submission" date="2020-07" db="EMBL/GenBank/DDBJ databases">
        <authorList>
            <person name="Pothier F. J."/>
        </authorList>
    </citation>
    <scope>NUCLEOTIDE SEQUENCE [LARGE SCALE GENOMIC DNA]</scope>
    <source>
        <strain evidence="4 5">CFBP 7900</strain>
    </source>
</reference>
<protein>
    <submittedName>
        <fullName evidence="4">Uncharacterized protein</fullName>
    </submittedName>
</protein>
<evidence type="ECO:0000259" key="2">
    <source>
        <dbReference type="Pfam" id="PF04773"/>
    </source>
</evidence>
<dbReference type="AlphaFoldDB" id="A0A6V7BEP8"/>
<proteinExistence type="predicted"/>
<feature type="domain" description="FecR protein" evidence="2">
    <location>
        <begin position="124"/>
        <end position="213"/>
    </location>
</feature>
<gene>
    <name evidence="4" type="ORF">CFBP7900_00340</name>
</gene>
<dbReference type="InterPro" id="IPR006860">
    <property type="entry name" value="FecR"/>
</dbReference>
<evidence type="ECO:0000313" key="4">
    <source>
        <dbReference type="EMBL" id="CAD0300228.1"/>
    </source>
</evidence>
<keyword evidence="1" id="KW-0812">Transmembrane</keyword>
<dbReference type="Proteomes" id="UP000587508">
    <property type="component" value="Unassembled WGS sequence"/>
</dbReference>
<dbReference type="InterPro" id="IPR032623">
    <property type="entry name" value="FecR_N"/>
</dbReference>
<dbReference type="Pfam" id="PF04773">
    <property type="entry name" value="FecR"/>
    <property type="match status" value="1"/>
</dbReference>
<dbReference type="GO" id="GO:0016989">
    <property type="term" value="F:sigma factor antagonist activity"/>
    <property type="evidence" value="ECO:0007669"/>
    <property type="project" value="TreeGrafter"/>
</dbReference>
<dbReference type="RefSeq" id="WP_023905848.1">
    <property type="nucleotide sequence ID" value="NZ_CAJDKC010000001.1"/>
</dbReference>
<feature type="domain" description="FecR N-terminal" evidence="3">
    <location>
        <begin position="8"/>
        <end position="47"/>
    </location>
</feature>
<accession>A0A6V7BEP8</accession>
<dbReference type="Gene3D" id="2.60.120.1440">
    <property type="match status" value="1"/>
</dbReference>
<dbReference type="PIRSF" id="PIRSF018266">
    <property type="entry name" value="FecR"/>
    <property type="match status" value="1"/>
</dbReference>
<evidence type="ECO:0000256" key="1">
    <source>
        <dbReference type="SAM" id="Phobius"/>
    </source>
</evidence>
<dbReference type="Pfam" id="PF16220">
    <property type="entry name" value="DUF4880"/>
    <property type="match status" value="1"/>
</dbReference>
<dbReference type="InterPro" id="IPR012373">
    <property type="entry name" value="Ferrdict_sens_TM"/>
</dbReference>
<keyword evidence="1" id="KW-1133">Transmembrane helix</keyword>
<dbReference type="EMBL" id="CAJDKC010000001">
    <property type="protein sequence ID" value="CAD0300241.1"/>
    <property type="molecule type" value="Genomic_DNA"/>
</dbReference>
<feature type="transmembrane region" description="Helical" evidence="1">
    <location>
        <begin position="77"/>
        <end position="97"/>
    </location>
</feature>
<keyword evidence="1" id="KW-0472">Membrane</keyword>